<dbReference type="AlphaFoldDB" id="F4N4U9"/>
<gene>
    <name evidence="1" type="ORF">YEW_FG22640</name>
</gene>
<reference evidence="1" key="1">
    <citation type="journal article" date="2011" name="BMC Genomics">
        <title>Shotgun sequencing of Yersinia enterocolitica strain W22703 (biotype 2, serotype O:9): genomic evidence for oscillation between invertebrates and mammals.</title>
        <authorList>
            <person name="Fuchs T.M."/>
            <person name="Brandt K."/>
            <person name="Starke M."/>
            <person name="Rattei T."/>
        </authorList>
    </citation>
    <scope>NUCLEOTIDE SEQUENCE</scope>
</reference>
<evidence type="ECO:0000313" key="1">
    <source>
        <dbReference type="EMBL" id="CBX73107.1"/>
    </source>
</evidence>
<name>F4N4U9_YEREN</name>
<organism evidence="1">
    <name type="scientific">Yersinia enterocolitica W22703</name>
    <dbReference type="NCBI Taxonomy" id="913028"/>
    <lineage>
        <taxon>Bacteria</taxon>
        <taxon>Pseudomonadati</taxon>
        <taxon>Pseudomonadota</taxon>
        <taxon>Gammaproteobacteria</taxon>
        <taxon>Enterobacterales</taxon>
        <taxon>Yersiniaceae</taxon>
        <taxon>Yersinia</taxon>
    </lineage>
</organism>
<accession>F4N4U9</accession>
<dbReference type="EMBL" id="FR718717">
    <property type="protein sequence ID" value="CBX73107.1"/>
    <property type="molecule type" value="Genomic_DNA"/>
</dbReference>
<proteinExistence type="predicted"/>
<protein>
    <submittedName>
        <fullName evidence="1">Uncharacterized protein</fullName>
    </submittedName>
</protein>
<sequence>MADNETDPATILCPSSFKIQGCWLPSLTQLIELSQLLGFIPLPPTCNLKSIGCRND</sequence>